<dbReference type="InterPro" id="IPR006091">
    <property type="entry name" value="Acyl-CoA_Oxase/DH_mid-dom"/>
</dbReference>
<dbReference type="GO" id="GO:0006552">
    <property type="term" value="P:L-leucine catabolic process"/>
    <property type="evidence" value="ECO:0007669"/>
    <property type="project" value="TreeGrafter"/>
</dbReference>
<dbReference type="SUPFAM" id="SSF56645">
    <property type="entry name" value="Acyl-CoA dehydrogenase NM domain-like"/>
    <property type="match status" value="1"/>
</dbReference>
<comment type="pathway">
    <text evidence="7">Sulfur metabolism; dibenzothiophene degradation.</text>
</comment>
<dbReference type="EMBL" id="RCZG01000005">
    <property type="protein sequence ID" value="TPG33593.1"/>
    <property type="molecule type" value="Genomic_DNA"/>
</dbReference>
<evidence type="ECO:0000256" key="4">
    <source>
        <dbReference type="ARBA" id="ARBA00022741"/>
    </source>
</evidence>
<comment type="catalytic activity">
    <reaction evidence="11">
        <text>dibenzothiophene + FMNH2 + O2 = dibenzothiophene 5-oxide + FMN + H2O + H(+)</text>
        <dbReference type="Rhea" id="RHEA:49076"/>
        <dbReference type="ChEBI" id="CHEBI:15377"/>
        <dbReference type="ChEBI" id="CHEBI:15378"/>
        <dbReference type="ChEBI" id="CHEBI:15379"/>
        <dbReference type="ChEBI" id="CHEBI:23681"/>
        <dbReference type="ChEBI" id="CHEBI:23683"/>
        <dbReference type="ChEBI" id="CHEBI:57618"/>
        <dbReference type="ChEBI" id="CHEBI:58210"/>
    </reaction>
</comment>
<sequence length="406" mass="42424">MSAPAEVDEVTSAGDAVTVAERLSMRFAAEASTRDAERELPHAQVLALKESGLLALSVPAEYGGVDAPAVVIAEVFRLLAHADPSLAQIPHSHFTFLEALRLQGTSAQKSFFYGVVSAGGLLANAQSERGPHPIDVDATTLTKTDAGAHVLRGRKFYSTGALFADWVIVRASLADGSDDAPTSATPKALAFVPRDAPGLQIVDDWDGMGQRTTASGTVTLDDVRVPADHVVAFSPIFTKPTVYGSRAQLMHAAIDVGIATGALAEGIRQSGKARPHFEAGVDSAAEDSTLVQVTGELVVAVRGARALLAEAASHVDAARADLTADTAASASVAVAVAKVAAARASLEASSVLFELGGTRSASMSGNLSRYWRDARTHTLHDPTRWKLQHIGRYALSGTMPPRHGQI</sequence>
<dbReference type="InterPro" id="IPR013786">
    <property type="entry name" value="AcylCoA_DH/ox_N"/>
</dbReference>
<evidence type="ECO:0000256" key="11">
    <source>
        <dbReference type="ARBA" id="ARBA00047859"/>
    </source>
</evidence>
<organism evidence="17 18">
    <name type="scientific">Mycolicibacterium hodleri</name>
    <dbReference type="NCBI Taxonomy" id="49897"/>
    <lineage>
        <taxon>Bacteria</taxon>
        <taxon>Bacillati</taxon>
        <taxon>Actinomycetota</taxon>
        <taxon>Actinomycetes</taxon>
        <taxon>Mycobacteriales</taxon>
        <taxon>Mycobacteriaceae</taxon>
        <taxon>Mycolicibacterium</taxon>
    </lineage>
</organism>
<dbReference type="GO" id="GO:0008470">
    <property type="term" value="F:3-methylbutanoyl-CoA dehydrogenase activity"/>
    <property type="evidence" value="ECO:0007669"/>
    <property type="project" value="TreeGrafter"/>
</dbReference>
<comment type="catalytic activity">
    <reaction evidence="13">
        <text>dibenzothiophene + 2 FMNH2 + 2 O2 = dibenzothiophene 5,5-dioxide + 2 FMN + 2 H2O + 2 H(+)</text>
        <dbReference type="Rhea" id="RHEA:49072"/>
        <dbReference type="ChEBI" id="CHEBI:15377"/>
        <dbReference type="ChEBI" id="CHEBI:15378"/>
        <dbReference type="ChEBI" id="CHEBI:15379"/>
        <dbReference type="ChEBI" id="CHEBI:23681"/>
        <dbReference type="ChEBI" id="CHEBI:57618"/>
        <dbReference type="ChEBI" id="CHEBI:58210"/>
        <dbReference type="ChEBI" id="CHEBI:90356"/>
        <dbReference type="EC" id="1.14.14.21"/>
    </reaction>
</comment>
<evidence type="ECO:0000256" key="13">
    <source>
        <dbReference type="ARBA" id="ARBA00049456"/>
    </source>
</evidence>
<dbReference type="GO" id="GO:0005737">
    <property type="term" value="C:cytoplasm"/>
    <property type="evidence" value="ECO:0007669"/>
    <property type="project" value="UniProtKB-SubCell"/>
</dbReference>
<dbReference type="InterPro" id="IPR009100">
    <property type="entry name" value="AcylCoA_DH/oxidase_NM_dom_sf"/>
</dbReference>
<dbReference type="NCBIfam" id="TIGR04022">
    <property type="entry name" value="sulfur_SfnB"/>
    <property type="match status" value="1"/>
</dbReference>
<dbReference type="OrthoDB" id="571684at2"/>
<name>A0A502E7H4_9MYCO</name>
<dbReference type="Pfam" id="PF08028">
    <property type="entry name" value="Acyl-CoA_dh_2"/>
    <property type="match status" value="1"/>
</dbReference>
<evidence type="ECO:0000256" key="2">
    <source>
        <dbReference type="ARBA" id="ARBA00022630"/>
    </source>
</evidence>
<feature type="domain" description="Acyl-CoA dehydrogenase/oxidase N-terminal" evidence="15">
    <location>
        <begin position="23"/>
        <end position="111"/>
    </location>
</feature>
<evidence type="ECO:0000256" key="6">
    <source>
        <dbReference type="ARBA" id="ARBA00023033"/>
    </source>
</evidence>
<dbReference type="EC" id="1.14.14.21" evidence="9"/>
<dbReference type="RefSeq" id="WP_140692233.1">
    <property type="nucleotide sequence ID" value="NZ_RCZG01000005.1"/>
</dbReference>
<keyword evidence="5 17" id="KW-0560">Oxidoreductase</keyword>
<evidence type="ECO:0000256" key="9">
    <source>
        <dbReference type="ARBA" id="ARBA00034328"/>
    </source>
</evidence>
<dbReference type="PANTHER" id="PTHR43884">
    <property type="entry name" value="ACYL-COA DEHYDROGENASE"/>
    <property type="match status" value="1"/>
</dbReference>
<dbReference type="InterPro" id="IPR037069">
    <property type="entry name" value="AcylCoA_DH/ox_N_sf"/>
</dbReference>
<evidence type="ECO:0000313" key="18">
    <source>
        <dbReference type="Proteomes" id="UP000320095"/>
    </source>
</evidence>
<evidence type="ECO:0000256" key="8">
    <source>
        <dbReference type="ARBA" id="ARBA00034317"/>
    </source>
</evidence>
<comment type="subcellular location">
    <subcellularLocation>
        <location evidence="1">Cytoplasm</location>
    </subcellularLocation>
</comment>
<feature type="domain" description="Acyl-CoA oxidase/dehydrogenase middle" evidence="14">
    <location>
        <begin position="138"/>
        <end position="223"/>
    </location>
</feature>
<gene>
    <name evidence="17" type="ORF">EAH80_15065</name>
</gene>
<keyword evidence="6" id="KW-0503">Monooxygenase</keyword>
<comment type="caution">
    <text evidence="17">The sequence shown here is derived from an EMBL/GenBank/DDBJ whole genome shotgun (WGS) entry which is preliminary data.</text>
</comment>
<dbReference type="SUPFAM" id="SSF47203">
    <property type="entry name" value="Acyl-CoA dehydrogenase C-terminal domain-like"/>
    <property type="match status" value="1"/>
</dbReference>
<evidence type="ECO:0000259" key="16">
    <source>
        <dbReference type="Pfam" id="PF08028"/>
    </source>
</evidence>
<keyword evidence="4" id="KW-0547">Nucleotide-binding</keyword>
<evidence type="ECO:0000256" key="5">
    <source>
        <dbReference type="ARBA" id="ARBA00023002"/>
    </source>
</evidence>
<dbReference type="Gene3D" id="1.20.140.10">
    <property type="entry name" value="Butyryl-CoA Dehydrogenase, subunit A, domain 3"/>
    <property type="match status" value="1"/>
</dbReference>
<dbReference type="AlphaFoldDB" id="A0A502E7H4"/>
<accession>A0A502E7H4</accession>
<evidence type="ECO:0000256" key="12">
    <source>
        <dbReference type="ARBA" id="ARBA00048445"/>
    </source>
</evidence>
<keyword evidence="18" id="KW-1185">Reference proteome</keyword>
<dbReference type="GO" id="GO:0018640">
    <property type="term" value="F:dibenzothiophene monooxygenase activity"/>
    <property type="evidence" value="ECO:0007669"/>
    <property type="project" value="RHEA"/>
</dbReference>
<proteinExistence type="inferred from homology"/>
<dbReference type="Proteomes" id="UP000320095">
    <property type="component" value="Unassembled WGS sequence"/>
</dbReference>
<dbReference type="InterPro" id="IPR036250">
    <property type="entry name" value="AcylCo_DH-like_C"/>
</dbReference>
<reference evidence="17 18" key="1">
    <citation type="journal article" date="2019" name="Environ. Microbiol.">
        <title>Species interactions and distinct microbial communities in high Arctic permafrost affected cryosols are associated with the CH4 and CO2 gas fluxes.</title>
        <authorList>
            <person name="Altshuler I."/>
            <person name="Hamel J."/>
            <person name="Turney S."/>
            <person name="Magnuson E."/>
            <person name="Levesque R."/>
            <person name="Greer C."/>
            <person name="Whyte L.G."/>
        </authorList>
    </citation>
    <scope>NUCLEOTIDE SEQUENCE [LARGE SCALE GENOMIC DNA]</scope>
    <source>
        <strain evidence="17 18">S5.20</strain>
    </source>
</reference>
<keyword evidence="3" id="KW-0288">FMN</keyword>
<dbReference type="InterPro" id="IPR023922">
    <property type="entry name" value="S04_starv_induced_SfnB"/>
</dbReference>
<comment type="similarity">
    <text evidence="8">Belongs to the DszC flavin monooxygenase family.</text>
</comment>
<evidence type="ECO:0000256" key="10">
    <source>
        <dbReference type="ARBA" id="ARBA00034345"/>
    </source>
</evidence>
<protein>
    <recommendedName>
        <fullName evidence="10">Dibenzothiophene monooxygenase</fullName>
        <ecNumber evidence="9">1.14.14.21</ecNumber>
    </recommendedName>
</protein>
<evidence type="ECO:0000256" key="3">
    <source>
        <dbReference type="ARBA" id="ARBA00022643"/>
    </source>
</evidence>
<dbReference type="InterPro" id="IPR013107">
    <property type="entry name" value="Acyl-CoA_DH_C"/>
</dbReference>
<feature type="domain" description="Acyl-CoA dehydrogenase C-terminal" evidence="16">
    <location>
        <begin position="249"/>
        <end position="381"/>
    </location>
</feature>
<evidence type="ECO:0000256" key="7">
    <source>
        <dbReference type="ARBA" id="ARBA00034307"/>
    </source>
</evidence>
<dbReference type="InterPro" id="IPR046373">
    <property type="entry name" value="Acyl-CoA_Oxase/DH_mid-dom_sf"/>
</dbReference>
<evidence type="ECO:0000259" key="15">
    <source>
        <dbReference type="Pfam" id="PF02771"/>
    </source>
</evidence>
<evidence type="ECO:0000259" key="14">
    <source>
        <dbReference type="Pfam" id="PF02770"/>
    </source>
</evidence>
<dbReference type="PANTHER" id="PTHR43884:SF12">
    <property type="entry name" value="ISOVALERYL-COA DEHYDROGENASE, MITOCHONDRIAL-RELATED"/>
    <property type="match status" value="1"/>
</dbReference>
<dbReference type="Pfam" id="PF02771">
    <property type="entry name" value="Acyl-CoA_dh_N"/>
    <property type="match status" value="1"/>
</dbReference>
<evidence type="ECO:0000313" key="17">
    <source>
        <dbReference type="EMBL" id="TPG33593.1"/>
    </source>
</evidence>
<dbReference type="Gene3D" id="1.10.540.10">
    <property type="entry name" value="Acyl-CoA dehydrogenase/oxidase, N-terminal domain"/>
    <property type="match status" value="1"/>
</dbReference>
<dbReference type="Gene3D" id="2.40.110.10">
    <property type="entry name" value="Butyryl-CoA Dehydrogenase, subunit A, domain 2"/>
    <property type="match status" value="1"/>
</dbReference>
<dbReference type="Pfam" id="PF02770">
    <property type="entry name" value="Acyl-CoA_dh_M"/>
    <property type="match status" value="1"/>
</dbReference>
<dbReference type="PIRSF" id="PIRSF016578">
    <property type="entry name" value="HsaA"/>
    <property type="match status" value="1"/>
</dbReference>
<dbReference type="GO" id="GO:0050660">
    <property type="term" value="F:flavin adenine dinucleotide binding"/>
    <property type="evidence" value="ECO:0007669"/>
    <property type="project" value="InterPro"/>
</dbReference>
<comment type="catalytic activity">
    <reaction evidence="12">
        <text>dibenzothiophene 5-oxide + FMNH2 + O2 = dibenzothiophene 5,5-dioxide + FMN + H2O + H(+)</text>
        <dbReference type="Rhea" id="RHEA:49080"/>
        <dbReference type="ChEBI" id="CHEBI:15377"/>
        <dbReference type="ChEBI" id="CHEBI:15378"/>
        <dbReference type="ChEBI" id="CHEBI:15379"/>
        <dbReference type="ChEBI" id="CHEBI:23683"/>
        <dbReference type="ChEBI" id="CHEBI:57618"/>
        <dbReference type="ChEBI" id="CHEBI:58210"/>
        <dbReference type="ChEBI" id="CHEBI:90356"/>
    </reaction>
</comment>
<evidence type="ECO:0000256" key="1">
    <source>
        <dbReference type="ARBA" id="ARBA00004496"/>
    </source>
</evidence>
<keyword evidence="2" id="KW-0285">Flavoprotein</keyword>